<protein>
    <submittedName>
        <fullName evidence="1">Uncharacterized protein</fullName>
    </submittedName>
</protein>
<name>A0A540WFD8_9ACTN</name>
<reference evidence="1 2" key="1">
    <citation type="submission" date="2019-06" db="EMBL/GenBank/DDBJ databases">
        <title>Description of Kitasatospora acidophila sp. nov. isolated from pine grove soil, and reclassification of Streptomyces novaecaesareae to Kitasatospora novaeceasareae comb. nov.</title>
        <authorList>
            <person name="Kim M.J."/>
        </authorList>
    </citation>
    <scope>NUCLEOTIDE SEQUENCE [LARGE SCALE GENOMIC DNA]</scope>
    <source>
        <strain evidence="1 2">MMS16-CNU292</strain>
    </source>
</reference>
<dbReference type="Pfam" id="PF26421">
    <property type="entry name" value="Avidin_like"/>
    <property type="match status" value="1"/>
</dbReference>
<dbReference type="Proteomes" id="UP000319103">
    <property type="component" value="Unassembled WGS sequence"/>
</dbReference>
<dbReference type="EMBL" id="VIGB01000003">
    <property type="protein sequence ID" value="TQF07741.1"/>
    <property type="molecule type" value="Genomic_DNA"/>
</dbReference>
<gene>
    <name evidence="1" type="ORF">E6W39_34000</name>
</gene>
<accession>A0A540WFD8</accession>
<organism evidence="1 2">
    <name type="scientific">Kitasatospora acidiphila</name>
    <dbReference type="NCBI Taxonomy" id="2567942"/>
    <lineage>
        <taxon>Bacteria</taxon>
        <taxon>Bacillati</taxon>
        <taxon>Actinomycetota</taxon>
        <taxon>Actinomycetes</taxon>
        <taxon>Kitasatosporales</taxon>
        <taxon>Streptomycetaceae</taxon>
        <taxon>Kitasatospora</taxon>
    </lineage>
</organism>
<comment type="caution">
    <text evidence="1">The sequence shown here is derived from an EMBL/GenBank/DDBJ whole genome shotgun (WGS) entry which is preliminary data.</text>
</comment>
<dbReference type="OrthoDB" id="5684515at2"/>
<dbReference type="InterPro" id="IPR058595">
    <property type="entry name" value="Avidin-like"/>
</dbReference>
<proteinExistence type="predicted"/>
<evidence type="ECO:0000313" key="2">
    <source>
        <dbReference type="Proteomes" id="UP000319103"/>
    </source>
</evidence>
<dbReference type="AlphaFoldDB" id="A0A540WFD8"/>
<keyword evidence="2" id="KW-1185">Reference proteome</keyword>
<sequence>MSGRELAVNYDGRRFRPVSEDPEEAGRSALYRQQGDLLWGEFSGGDTRRGVLNGICRPDGTLEFAYSMVKADGQVVIGRCQSEPTTLPDGRIRLYEVWERYGAHAASGVSYLEEVPFPRQRTGDAGPPGSDA</sequence>
<evidence type="ECO:0000313" key="1">
    <source>
        <dbReference type="EMBL" id="TQF07741.1"/>
    </source>
</evidence>